<proteinExistence type="inferred from homology"/>
<dbReference type="GO" id="GO:0031080">
    <property type="term" value="C:nuclear pore outer ring"/>
    <property type="evidence" value="ECO:0007669"/>
    <property type="project" value="TreeGrafter"/>
</dbReference>
<comment type="subcellular location">
    <subcellularLocation>
        <location evidence="1">Nucleus envelope</location>
    </subcellularLocation>
</comment>
<dbReference type="GO" id="GO:0015031">
    <property type="term" value="P:protein transport"/>
    <property type="evidence" value="ECO:0007669"/>
    <property type="project" value="UniProtKB-KW"/>
</dbReference>
<dbReference type="GO" id="GO:0034198">
    <property type="term" value="P:cellular response to amino acid starvation"/>
    <property type="evidence" value="ECO:0007669"/>
    <property type="project" value="TreeGrafter"/>
</dbReference>
<dbReference type="AlphaFoldDB" id="A0A6V2YKL1"/>
<evidence type="ECO:0000256" key="5">
    <source>
        <dbReference type="ARBA" id="ARBA00022737"/>
    </source>
</evidence>
<dbReference type="PROSITE" id="PS50294">
    <property type="entry name" value="WD_REPEATS_REGION"/>
    <property type="match status" value="1"/>
</dbReference>
<dbReference type="EMBL" id="HBIR01057657">
    <property type="protein sequence ID" value="CAE0595167.1"/>
    <property type="molecule type" value="Transcribed_RNA"/>
</dbReference>
<protein>
    <submittedName>
        <fullName evidence="11">Uncharacterized protein</fullName>
    </submittedName>
</protein>
<dbReference type="InterPro" id="IPR037363">
    <property type="entry name" value="Sec13/Seh1_fam"/>
</dbReference>
<evidence type="ECO:0000313" key="9">
    <source>
        <dbReference type="EMBL" id="CAE0595164.1"/>
    </source>
</evidence>
<evidence type="ECO:0000256" key="7">
    <source>
        <dbReference type="ARBA" id="ARBA00023242"/>
    </source>
</evidence>
<dbReference type="GO" id="GO:1904263">
    <property type="term" value="P:positive regulation of TORC1 signaling"/>
    <property type="evidence" value="ECO:0007669"/>
    <property type="project" value="TreeGrafter"/>
</dbReference>
<gene>
    <name evidence="9" type="ORF">EHUX00137_LOCUS44834</name>
    <name evidence="10" type="ORF">EHUX00137_LOCUS44835</name>
    <name evidence="11" type="ORF">EHUX00137_LOCUS44836</name>
    <name evidence="12" type="ORF">EHUX00137_LOCUS44838</name>
</gene>
<dbReference type="PANTHER" id="PTHR11024">
    <property type="entry name" value="NUCLEAR PORE COMPLEX PROTEIN SEC13 / SEH1 FAMILY MEMBER"/>
    <property type="match status" value="1"/>
</dbReference>
<sequence length="348" mass="37332">MPTAPGNASAAPSSVHGISYDYYGRRVATCSSDGMICVYDEAGHKTGEWRAHNGSCFRVVWAHPEFGPVLASCSFDRKVCVWEEASDAEDPAPHPRPAGGWRLAAELQQARDSLHDVAFAPHVHGLWLASCGDDRLVRVYEAPDVMRLSEWLASAEFEASGETKARAAEAPGQRGAAPQCLAWNPSHVEPMALALGLADGSVHVWGVSERAGSWARLLVLEPRSPGRPGLAPYPLAHSDCVRGLSWAPDVGRSHHLLATASRDRSVKLWKLRVAAAEPEAARDGGAAGGASDPRWSGECSAELAHEGQVWRVEWNACGSMLAVAVDEGRVHVYSRDEAGDWQREPGAG</sequence>
<evidence type="ECO:0000256" key="8">
    <source>
        <dbReference type="PROSITE-ProRule" id="PRU00221"/>
    </source>
</evidence>
<dbReference type="InterPro" id="IPR036322">
    <property type="entry name" value="WD40_repeat_dom_sf"/>
</dbReference>
<evidence type="ECO:0000313" key="12">
    <source>
        <dbReference type="EMBL" id="CAE0595172.1"/>
    </source>
</evidence>
<evidence type="ECO:0000313" key="10">
    <source>
        <dbReference type="EMBL" id="CAE0595167.1"/>
    </source>
</evidence>
<dbReference type="SMART" id="SM00320">
    <property type="entry name" value="WD40"/>
    <property type="match status" value="6"/>
</dbReference>
<evidence type="ECO:0000256" key="6">
    <source>
        <dbReference type="ARBA" id="ARBA00022927"/>
    </source>
</evidence>
<dbReference type="Gene3D" id="2.130.10.10">
    <property type="entry name" value="YVTN repeat-like/Quinoprotein amine dehydrogenase"/>
    <property type="match status" value="1"/>
</dbReference>
<dbReference type="PROSITE" id="PS50082">
    <property type="entry name" value="WD_REPEATS_2"/>
    <property type="match status" value="1"/>
</dbReference>
<name>A0A6V2YKL1_EMIHU</name>
<keyword evidence="4 8" id="KW-0853">WD repeat</keyword>
<dbReference type="Pfam" id="PF00400">
    <property type="entry name" value="WD40"/>
    <property type="match status" value="5"/>
</dbReference>
<dbReference type="GO" id="GO:0005198">
    <property type="term" value="F:structural molecule activity"/>
    <property type="evidence" value="ECO:0007669"/>
    <property type="project" value="InterPro"/>
</dbReference>
<keyword evidence="7" id="KW-0539">Nucleus</keyword>
<dbReference type="GO" id="GO:0035859">
    <property type="term" value="C:Seh1-associated complex"/>
    <property type="evidence" value="ECO:0007669"/>
    <property type="project" value="TreeGrafter"/>
</dbReference>
<keyword evidence="6" id="KW-0653">Protein transport</keyword>
<comment type="similarity">
    <text evidence="2">Belongs to the WD repeat SEC13 family.</text>
</comment>
<dbReference type="InterPro" id="IPR015943">
    <property type="entry name" value="WD40/YVTN_repeat-like_dom_sf"/>
</dbReference>
<dbReference type="PANTHER" id="PTHR11024:SF3">
    <property type="entry name" value="NUCLEOPORIN SEH1"/>
    <property type="match status" value="1"/>
</dbReference>
<dbReference type="EMBL" id="HBIR01057658">
    <property type="protein sequence ID" value="CAE0595168.1"/>
    <property type="molecule type" value="Transcribed_RNA"/>
</dbReference>
<accession>A0A6V2YKL1</accession>
<evidence type="ECO:0000313" key="11">
    <source>
        <dbReference type="EMBL" id="CAE0595168.1"/>
    </source>
</evidence>
<feature type="repeat" description="WD" evidence="8">
    <location>
        <begin position="234"/>
        <end position="272"/>
    </location>
</feature>
<dbReference type="EMBL" id="HBIR01057656">
    <property type="protein sequence ID" value="CAE0595164.1"/>
    <property type="molecule type" value="Transcribed_RNA"/>
</dbReference>
<keyword evidence="3" id="KW-0813">Transport</keyword>
<evidence type="ECO:0000256" key="4">
    <source>
        <dbReference type="ARBA" id="ARBA00022574"/>
    </source>
</evidence>
<organism evidence="11">
    <name type="scientific">Emiliania huxleyi</name>
    <name type="common">Coccolithophore</name>
    <name type="synonym">Pontosphaera huxleyi</name>
    <dbReference type="NCBI Taxonomy" id="2903"/>
    <lineage>
        <taxon>Eukaryota</taxon>
        <taxon>Haptista</taxon>
        <taxon>Haptophyta</taxon>
        <taxon>Prymnesiophyceae</taxon>
        <taxon>Isochrysidales</taxon>
        <taxon>Noelaerhabdaceae</taxon>
        <taxon>Emiliania</taxon>
    </lineage>
</organism>
<dbReference type="InterPro" id="IPR001680">
    <property type="entry name" value="WD40_rpt"/>
</dbReference>
<evidence type="ECO:0000256" key="1">
    <source>
        <dbReference type="ARBA" id="ARBA00004259"/>
    </source>
</evidence>
<evidence type="ECO:0000256" key="2">
    <source>
        <dbReference type="ARBA" id="ARBA00010102"/>
    </source>
</evidence>
<dbReference type="EMBL" id="HBIR01057660">
    <property type="protein sequence ID" value="CAE0595172.1"/>
    <property type="molecule type" value="Transcribed_RNA"/>
</dbReference>
<reference evidence="11" key="1">
    <citation type="submission" date="2021-01" db="EMBL/GenBank/DDBJ databases">
        <authorList>
            <person name="Corre E."/>
            <person name="Pelletier E."/>
            <person name="Niang G."/>
            <person name="Scheremetjew M."/>
            <person name="Finn R."/>
            <person name="Kale V."/>
            <person name="Holt S."/>
            <person name="Cochrane G."/>
            <person name="Meng A."/>
            <person name="Brown T."/>
            <person name="Cohen L."/>
        </authorList>
    </citation>
    <scope>NUCLEOTIDE SEQUENCE</scope>
    <source>
        <strain evidence="11">379</strain>
    </source>
</reference>
<evidence type="ECO:0000256" key="3">
    <source>
        <dbReference type="ARBA" id="ARBA00022448"/>
    </source>
</evidence>
<dbReference type="SUPFAM" id="SSF50978">
    <property type="entry name" value="WD40 repeat-like"/>
    <property type="match status" value="1"/>
</dbReference>
<keyword evidence="5" id="KW-0677">Repeat</keyword>